<feature type="transmembrane region" description="Helical" evidence="7">
    <location>
        <begin position="298"/>
        <end position="320"/>
    </location>
</feature>
<feature type="domain" description="ABC3 transporter permease C-terminal" evidence="8">
    <location>
        <begin position="249"/>
        <end position="370"/>
    </location>
</feature>
<comment type="caution">
    <text evidence="9">The sequence shown here is derived from an EMBL/GenBank/DDBJ whole genome shotgun (WGS) entry which is preliminary data.</text>
</comment>
<reference evidence="10" key="1">
    <citation type="journal article" date="2019" name="Int. J. Syst. Evol. Microbiol.">
        <title>The Global Catalogue of Microorganisms (GCM) 10K type strain sequencing project: providing services to taxonomists for standard genome sequencing and annotation.</title>
        <authorList>
            <consortium name="The Broad Institute Genomics Platform"/>
            <consortium name="The Broad Institute Genome Sequencing Center for Infectious Disease"/>
            <person name="Wu L."/>
            <person name="Ma J."/>
        </authorList>
    </citation>
    <scope>NUCLEOTIDE SEQUENCE [LARGE SCALE GENOMIC DNA]</scope>
    <source>
        <strain evidence="10">CGMCC 1.9106</strain>
    </source>
</reference>
<keyword evidence="10" id="KW-1185">Reference proteome</keyword>
<feature type="transmembrane region" description="Helical" evidence="7">
    <location>
        <begin position="340"/>
        <end position="361"/>
    </location>
</feature>
<protein>
    <submittedName>
        <fullName evidence="9">FtsX-like permease family protein</fullName>
    </submittedName>
</protein>
<evidence type="ECO:0000313" key="10">
    <source>
        <dbReference type="Proteomes" id="UP001596392"/>
    </source>
</evidence>
<evidence type="ECO:0000256" key="2">
    <source>
        <dbReference type="ARBA" id="ARBA00022475"/>
    </source>
</evidence>
<keyword evidence="3 7" id="KW-0812">Transmembrane</keyword>
<dbReference type="InterPro" id="IPR050250">
    <property type="entry name" value="Macrolide_Exporter_MacB"/>
</dbReference>
<sequence>MIALAAVRGRAASLAGTFAGLTLGVALIAMTLLVHVAAQPRTPQRLAAAPVLVHGPVAPDAAGVGSGVRPWAATDAAALADRLAGLAGVAAAVPDRSFYAQLVVGGRPVGDAEDAGAGHGWSSAALGGYPLVAGAAPAADGEVAADVASGLAVGARTTLLTAGGPAEVTVTGLVGGPGVYTSDAVAERLSPGVPVIGLLLRAGADPEAVAAAARDAVPAAVVATGEQRAALEPVQQAKTRWLGTQLLIAMASLAVFVTVFVVASTFALNVAQRRRELGLLRTVGATPRQIRRFVLGEALLVGAAGGVAGALLGTAAAGPAGGRLVRWGLADPGLQVRAQLMPVLAAVAVGIGVALVGAYAAGRRAAKVPPMAALREASVEARAMGPGRWLLGGGALLLAGFLALRTATAAADERVNTALFAAMALTAAAALLAPVLVPPLVRLVSWPLRGTRGAGPMLVRAESLTAARRTAATAAPVIATVGFAVLLSGMVSTMREAYPAGQAAKLAGITVAVPNGTPGLTEAAAGGRSVLPSRVYANGLSIAAFGTATGPVSFAAGVADALGVRVGGTVDVVFADGNAERLTIAKITPDGQVDDDLILPRDLVRRHDPSALAQSVVGVDAVALAGLPGVEVLDAKAYADRSSGEDSRLLWLFATVLIALSVGYTGIAVVNTMAMSAESRRPDLAVLRRAGATPRQTLRYAAAEALLVVALGTGLGLAVTVPPLLGMAAGLEQEVGVPVALRLHWPVLVATVLATAAVAVAASLTATRRALQR</sequence>
<dbReference type="Pfam" id="PF02687">
    <property type="entry name" value="FtsX"/>
    <property type="match status" value="2"/>
</dbReference>
<evidence type="ECO:0000256" key="4">
    <source>
        <dbReference type="ARBA" id="ARBA00022989"/>
    </source>
</evidence>
<feature type="transmembrane region" description="Helical" evidence="7">
    <location>
        <begin position="705"/>
        <end position="725"/>
    </location>
</feature>
<organism evidence="9 10">
    <name type="scientific">Catellatospora aurea</name>
    <dbReference type="NCBI Taxonomy" id="1337874"/>
    <lineage>
        <taxon>Bacteria</taxon>
        <taxon>Bacillati</taxon>
        <taxon>Actinomycetota</taxon>
        <taxon>Actinomycetes</taxon>
        <taxon>Micromonosporales</taxon>
        <taxon>Micromonosporaceae</taxon>
        <taxon>Catellatospora</taxon>
    </lineage>
</organism>
<feature type="domain" description="ABC3 transporter permease C-terminal" evidence="8">
    <location>
        <begin position="656"/>
        <end position="771"/>
    </location>
</feature>
<proteinExistence type="inferred from homology"/>
<feature type="transmembrane region" description="Helical" evidence="7">
    <location>
        <begin position="650"/>
        <end position="671"/>
    </location>
</feature>
<gene>
    <name evidence="9" type="ORF">ACFQO7_20970</name>
</gene>
<feature type="transmembrane region" description="Helical" evidence="7">
    <location>
        <begin position="745"/>
        <end position="766"/>
    </location>
</feature>
<evidence type="ECO:0000256" key="1">
    <source>
        <dbReference type="ARBA" id="ARBA00004651"/>
    </source>
</evidence>
<keyword evidence="5 7" id="KW-0472">Membrane</keyword>
<accession>A0ABW2H2Z2</accession>
<evidence type="ECO:0000256" key="6">
    <source>
        <dbReference type="ARBA" id="ARBA00038076"/>
    </source>
</evidence>
<evidence type="ECO:0000313" key="9">
    <source>
        <dbReference type="EMBL" id="MFC7244954.1"/>
    </source>
</evidence>
<dbReference type="PANTHER" id="PTHR30572">
    <property type="entry name" value="MEMBRANE COMPONENT OF TRANSPORTER-RELATED"/>
    <property type="match status" value="1"/>
</dbReference>
<keyword evidence="4 7" id="KW-1133">Transmembrane helix</keyword>
<dbReference type="Proteomes" id="UP001596392">
    <property type="component" value="Unassembled WGS sequence"/>
</dbReference>
<dbReference type="RefSeq" id="WP_376807917.1">
    <property type="nucleotide sequence ID" value="NZ_JBHTAC010000021.1"/>
</dbReference>
<comment type="subcellular location">
    <subcellularLocation>
        <location evidence="1">Cell membrane</location>
        <topology evidence="1">Multi-pass membrane protein</topology>
    </subcellularLocation>
</comment>
<dbReference type="InterPro" id="IPR003838">
    <property type="entry name" value="ABC3_permease_C"/>
</dbReference>
<dbReference type="EMBL" id="JBHTAC010000021">
    <property type="protein sequence ID" value="MFC7244954.1"/>
    <property type="molecule type" value="Genomic_DNA"/>
</dbReference>
<evidence type="ECO:0000256" key="7">
    <source>
        <dbReference type="SAM" id="Phobius"/>
    </source>
</evidence>
<feature type="transmembrane region" description="Helical" evidence="7">
    <location>
        <begin position="419"/>
        <end position="441"/>
    </location>
</feature>
<feature type="transmembrane region" description="Helical" evidence="7">
    <location>
        <begin position="246"/>
        <end position="271"/>
    </location>
</feature>
<feature type="transmembrane region" description="Helical" evidence="7">
    <location>
        <begin position="389"/>
        <end position="407"/>
    </location>
</feature>
<evidence type="ECO:0000256" key="3">
    <source>
        <dbReference type="ARBA" id="ARBA00022692"/>
    </source>
</evidence>
<evidence type="ECO:0000256" key="5">
    <source>
        <dbReference type="ARBA" id="ARBA00023136"/>
    </source>
</evidence>
<name>A0ABW2H2Z2_9ACTN</name>
<feature type="transmembrane region" description="Helical" evidence="7">
    <location>
        <begin position="12"/>
        <end position="38"/>
    </location>
</feature>
<keyword evidence="2" id="KW-1003">Cell membrane</keyword>
<comment type="similarity">
    <text evidence="6">Belongs to the ABC-4 integral membrane protein family.</text>
</comment>
<evidence type="ECO:0000259" key="8">
    <source>
        <dbReference type="Pfam" id="PF02687"/>
    </source>
</evidence>
<dbReference type="PANTHER" id="PTHR30572:SF4">
    <property type="entry name" value="ABC TRANSPORTER PERMEASE YTRF"/>
    <property type="match status" value="1"/>
</dbReference>